<keyword evidence="6" id="KW-1185">Reference proteome</keyword>
<dbReference type="SMART" id="SM00248">
    <property type="entry name" value="ANK"/>
    <property type="match status" value="2"/>
</dbReference>
<keyword evidence="2 3" id="KW-0040">ANK repeat</keyword>
<proteinExistence type="predicted"/>
<reference evidence="5 6" key="1">
    <citation type="submission" date="2015-08" db="EMBL/GenBank/DDBJ databases">
        <title>Emmonsia species relationships and genome sequence.</title>
        <authorList>
            <person name="Cuomo C.A."/>
            <person name="Schwartz I.S."/>
            <person name="Kenyon C."/>
            <person name="De Hoog G.S."/>
            <person name="Govender N.P."/>
            <person name="Botha A."/>
            <person name="Moreno L."/>
            <person name="De Vries M."/>
            <person name="Munoz J.F."/>
            <person name="Stielow J.B."/>
        </authorList>
    </citation>
    <scope>NUCLEOTIDE SEQUENCE [LARGE SCALE GENOMIC DNA]</scope>
    <source>
        <strain evidence="5 6">EI222</strain>
    </source>
</reference>
<evidence type="ECO:0000256" key="4">
    <source>
        <dbReference type="SAM" id="MobiDB-lite"/>
    </source>
</evidence>
<evidence type="ECO:0000313" key="5">
    <source>
        <dbReference type="EMBL" id="OJD26232.1"/>
    </source>
</evidence>
<dbReference type="OrthoDB" id="4188136at2759"/>
<sequence length="262" mass="29170">MVRFRIKHGADPQAPFPAHHGGYPLHVASCSGPAGLVRLLLEHGAEVDVRNSKGWTPLYCAIRPLLSPAEYVPHKRKRVAPVRVRWLLDYGADPDPVTKAGESPSLLAKRCRDLYGQMILLGGKWAKVSLHEPRLDGRCIWDDPPLKELGWWKEGVRGKRWCELDKNVTSTSMALGPVVGSKSKRPRKRTKKDRKMRRKKQLQAGEGDGEGKGEVKEAVEIGVAEQDSTAPVRLVNLNDNTANATARRKSAWAKLRAEACQR</sequence>
<dbReference type="Gene3D" id="1.25.40.20">
    <property type="entry name" value="Ankyrin repeat-containing domain"/>
    <property type="match status" value="1"/>
</dbReference>
<name>A0A1J9QCQ4_9EURO</name>
<organism evidence="5 6">
    <name type="scientific">Blastomyces percursus</name>
    <dbReference type="NCBI Taxonomy" id="1658174"/>
    <lineage>
        <taxon>Eukaryota</taxon>
        <taxon>Fungi</taxon>
        <taxon>Dikarya</taxon>
        <taxon>Ascomycota</taxon>
        <taxon>Pezizomycotina</taxon>
        <taxon>Eurotiomycetes</taxon>
        <taxon>Eurotiomycetidae</taxon>
        <taxon>Onygenales</taxon>
        <taxon>Ajellomycetaceae</taxon>
        <taxon>Blastomyces</taxon>
    </lineage>
</organism>
<evidence type="ECO:0000313" key="6">
    <source>
        <dbReference type="Proteomes" id="UP000242791"/>
    </source>
</evidence>
<dbReference type="VEuPathDB" id="FungiDB:ACJ73_02385"/>
<evidence type="ECO:0000256" key="1">
    <source>
        <dbReference type="ARBA" id="ARBA00022737"/>
    </source>
</evidence>
<dbReference type="PANTHER" id="PTHR24189">
    <property type="entry name" value="MYOTROPHIN"/>
    <property type="match status" value="1"/>
</dbReference>
<dbReference type="InterPro" id="IPR050745">
    <property type="entry name" value="Multifunctional_regulatory"/>
</dbReference>
<dbReference type="EMBL" id="LGTZ01000253">
    <property type="protein sequence ID" value="OJD26232.1"/>
    <property type="molecule type" value="Genomic_DNA"/>
</dbReference>
<dbReference type="Proteomes" id="UP000242791">
    <property type="component" value="Unassembled WGS sequence"/>
</dbReference>
<dbReference type="SUPFAM" id="SSF48403">
    <property type="entry name" value="Ankyrin repeat"/>
    <property type="match status" value="1"/>
</dbReference>
<feature type="compositionally biased region" description="Basic residues" evidence="4">
    <location>
        <begin position="182"/>
        <end position="201"/>
    </location>
</feature>
<feature type="region of interest" description="Disordered" evidence="4">
    <location>
        <begin position="176"/>
        <end position="214"/>
    </location>
</feature>
<dbReference type="PROSITE" id="PS50088">
    <property type="entry name" value="ANK_REPEAT"/>
    <property type="match status" value="1"/>
</dbReference>
<dbReference type="PROSITE" id="PS50297">
    <property type="entry name" value="ANK_REP_REGION"/>
    <property type="match status" value="1"/>
</dbReference>
<accession>A0A1J9QCQ4</accession>
<dbReference type="InterPro" id="IPR036770">
    <property type="entry name" value="Ankyrin_rpt-contain_sf"/>
</dbReference>
<dbReference type="PANTHER" id="PTHR24189:SF50">
    <property type="entry name" value="ANKYRIN REPEAT AND SOCS BOX PROTEIN 2"/>
    <property type="match status" value="1"/>
</dbReference>
<dbReference type="STRING" id="1658174.A0A1J9QCQ4"/>
<keyword evidence="1" id="KW-0677">Repeat</keyword>
<protein>
    <submittedName>
        <fullName evidence="5">Uncharacterized protein</fullName>
    </submittedName>
</protein>
<evidence type="ECO:0000256" key="3">
    <source>
        <dbReference type="PROSITE-ProRule" id="PRU00023"/>
    </source>
</evidence>
<gene>
    <name evidence="5" type="ORF">ACJ73_02385</name>
</gene>
<dbReference type="InterPro" id="IPR002110">
    <property type="entry name" value="Ankyrin_rpt"/>
</dbReference>
<evidence type="ECO:0000256" key="2">
    <source>
        <dbReference type="ARBA" id="ARBA00023043"/>
    </source>
</evidence>
<dbReference type="AlphaFoldDB" id="A0A1J9QCQ4"/>
<feature type="repeat" description="ANK" evidence="3">
    <location>
        <begin position="20"/>
        <end position="52"/>
    </location>
</feature>
<comment type="caution">
    <text evidence="5">The sequence shown here is derived from an EMBL/GenBank/DDBJ whole genome shotgun (WGS) entry which is preliminary data.</text>
</comment>
<dbReference type="Pfam" id="PF12796">
    <property type="entry name" value="Ank_2"/>
    <property type="match status" value="1"/>
</dbReference>